<dbReference type="Gene3D" id="3.40.1170.10">
    <property type="entry name" value="DNA repair protein MutS, domain I"/>
    <property type="match status" value="1"/>
</dbReference>
<evidence type="ECO:0000256" key="1">
    <source>
        <dbReference type="ARBA" id="ARBA00006271"/>
    </source>
</evidence>
<dbReference type="EMBL" id="BAABDH010000079">
    <property type="protein sequence ID" value="GAA3943606.1"/>
    <property type="molecule type" value="Genomic_DNA"/>
</dbReference>
<proteinExistence type="inferred from homology"/>
<comment type="caution">
    <text evidence="12">The sequence shown here is derived from an EMBL/GenBank/DDBJ whole genome shotgun (WGS) entry which is preliminary data.</text>
</comment>
<reference evidence="13" key="1">
    <citation type="journal article" date="2019" name="Int. J. Syst. Evol. Microbiol.">
        <title>The Global Catalogue of Microorganisms (GCM) 10K type strain sequencing project: providing services to taxonomists for standard genome sequencing and annotation.</title>
        <authorList>
            <consortium name="The Broad Institute Genomics Platform"/>
            <consortium name="The Broad Institute Genome Sequencing Center for Infectious Disease"/>
            <person name="Wu L."/>
            <person name="Ma J."/>
        </authorList>
    </citation>
    <scope>NUCLEOTIDE SEQUENCE [LARGE SCALE GENOMIC DNA]</scope>
    <source>
        <strain evidence="13">JCM 17214</strain>
    </source>
</reference>
<gene>
    <name evidence="9 12" type="primary">mutS</name>
    <name evidence="12" type="ORF">GCM10022406_27900</name>
</gene>
<dbReference type="InterPro" id="IPR000432">
    <property type="entry name" value="DNA_mismatch_repair_MutS_C"/>
</dbReference>
<dbReference type="InterPro" id="IPR007861">
    <property type="entry name" value="DNA_mismatch_repair_MutS_clamp"/>
</dbReference>
<dbReference type="InterPro" id="IPR007696">
    <property type="entry name" value="DNA_mismatch_repair_MutS_core"/>
</dbReference>
<evidence type="ECO:0000256" key="9">
    <source>
        <dbReference type="HAMAP-Rule" id="MF_00096"/>
    </source>
</evidence>
<organism evidence="12 13">
    <name type="scientific">Hymenobacter algoricola</name>
    <dbReference type="NCBI Taxonomy" id="486267"/>
    <lineage>
        <taxon>Bacteria</taxon>
        <taxon>Pseudomonadati</taxon>
        <taxon>Bacteroidota</taxon>
        <taxon>Cytophagia</taxon>
        <taxon>Cytophagales</taxon>
        <taxon>Hymenobacteraceae</taxon>
        <taxon>Hymenobacter</taxon>
    </lineage>
</organism>
<evidence type="ECO:0000256" key="7">
    <source>
        <dbReference type="ARBA" id="ARBA00023204"/>
    </source>
</evidence>
<dbReference type="Pfam" id="PF00488">
    <property type="entry name" value="MutS_V"/>
    <property type="match status" value="1"/>
</dbReference>
<keyword evidence="7 9" id="KW-0234">DNA repair</keyword>
<evidence type="ECO:0000256" key="10">
    <source>
        <dbReference type="RuleBase" id="RU003756"/>
    </source>
</evidence>
<feature type="domain" description="DNA mismatch repair proteins mutS family" evidence="11">
    <location>
        <begin position="696"/>
        <end position="712"/>
    </location>
</feature>
<dbReference type="Gene3D" id="3.30.420.110">
    <property type="entry name" value="MutS, connector domain"/>
    <property type="match status" value="1"/>
</dbReference>
<dbReference type="InterPro" id="IPR007695">
    <property type="entry name" value="DNA_mismatch_repair_MutS-lik_N"/>
</dbReference>
<dbReference type="Pfam" id="PF05190">
    <property type="entry name" value="MutS_IV"/>
    <property type="match status" value="1"/>
</dbReference>
<dbReference type="InterPro" id="IPR045076">
    <property type="entry name" value="MutS"/>
</dbReference>
<name>A0ABP7NDG6_9BACT</name>
<protein>
    <recommendedName>
        <fullName evidence="2 9">DNA mismatch repair protein MutS</fullName>
    </recommendedName>
</protein>
<dbReference type="InterPro" id="IPR036187">
    <property type="entry name" value="DNA_mismatch_repair_MutS_sf"/>
</dbReference>
<feature type="binding site" evidence="9">
    <location>
        <begin position="622"/>
        <end position="629"/>
    </location>
    <ligand>
        <name>ATP</name>
        <dbReference type="ChEBI" id="CHEBI:30616"/>
    </ligand>
</feature>
<dbReference type="InterPro" id="IPR016151">
    <property type="entry name" value="DNA_mismatch_repair_MutS_N"/>
</dbReference>
<evidence type="ECO:0000256" key="3">
    <source>
        <dbReference type="ARBA" id="ARBA00022741"/>
    </source>
</evidence>
<accession>A0ABP7NDG6</accession>
<dbReference type="CDD" id="cd03284">
    <property type="entry name" value="ABC_MutS1"/>
    <property type="match status" value="1"/>
</dbReference>
<keyword evidence="5 9" id="KW-0067">ATP-binding</keyword>
<keyword evidence="4 9" id="KW-0227">DNA damage</keyword>
<sequence>MHGSAGPAPVIDTPLMKQYYQLKQQYPGALLLFRVGDFYETFGEDAVTTARIVDIVLTKRGAGTSSEVALAGFPHHSLDTYLPKLVRAGQRVAICDQLEDPKLAKGLVKRGVTELVTPGVSFHDNVLDRRSNNYLAAVHFGKTEAGISFLDISTGEFLVAQGDVEYLGKLLQNFAPAEVLFCKQSRQEFERHYGPDFCHYALDEWVFGFDYAHDTLTRHFKTTSLKGYGIESLREGITAAGCILHYLAETKHDEVGHIANIARLEEDKYVWLDRFTVRNLELVQPQHLGGVPLIDILDQTVTPMGARLLRKWVVLPLKEPVQIQRRLDTVDGLLQNPDLLGEIVLQLRQINDLERLISKVAVRRINPRELLQLSRALDAISPIRELLAGSGLKALEKLADQLNPCEALREEIKVKIRPDAGVLTNQGNVLNDGVDKELDELRGIAFSGKDYLFQLQQREIQNTGISSLKVAYNKVFGYYLEVTNSHKDKVPATWIRKQTLVNAERYITEELKTYEEKILHAEDRLFVIEQNLYNELVLSAIEFVPQIQQDARAIAVLDCLASFAATARQHRYVKPVVNDSTLLDIRAGRHPVIERQLPPGEAYIPNDICLDQDDQQIVIITGPNMAGKSALLRQTALIVLLAQIGSFVPADAATIGVIDKIFTRVGASDNLSKGESTFMVEMTETASILNNLSDRSLVLMDEIGRGTSTYDGISIAWAIVEHLHNFPKARAKTLFATHYHELNQLADDCERVRNYNVAVREADGRILFMRKLVAGGSEHSFGIHVARMAGMPTSVVLRANEIMHHLEQERTNTEEAATEFDDVLAGLDEAPKSNGRTPKAQPAAAVATAPRPSLQLSMFEPADPALERVRDLLQHLDVNTMTPIEALLKINELKLALGAKP</sequence>
<dbReference type="SUPFAM" id="SSF55271">
    <property type="entry name" value="DNA repair protein MutS, domain I"/>
    <property type="match status" value="1"/>
</dbReference>
<dbReference type="Pfam" id="PF01624">
    <property type="entry name" value="MutS_I"/>
    <property type="match status" value="1"/>
</dbReference>
<evidence type="ECO:0000256" key="2">
    <source>
        <dbReference type="ARBA" id="ARBA00021982"/>
    </source>
</evidence>
<dbReference type="SUPFAM" id="SSF53150">
    <property type="entry name" value="DNA repair protein MutS, domain II"/>
    <property type="match status" value="1"/>
</dbReference>
<evidence type="ECO:0000259" key="11">
    <source>
        <dbReference type="PROSITE" id="PS00486"/>
    </source>
</evidence>
<dbReference type="PANTHER" id="PTHR11361">
    <property type="entry name" value="DNA MISMATCH REPAIR PROTEIN MUTS FAMILY MEMBER"/>
    <property type="match status" value="1"/>
</dbReference>
<dbReference type="PROSITE" id="PS00486">
    <property type="entry name" value="DNA_MISMATCH_REPAIR_2"/>
    <property type="match status" value="1"/>
</dbReference>
<dbReference type="Gene3D" id="1.10.1420.10">
    <property type="match status" value="2"/>
</dbReference>
<dbReference type="InterPro" id="IPR007860">
    <property type="entry name" value="DNA_mmatch_repair_MutS_con_dom"/>
</dbReference>
<evidence type="ECO:0000256" key="4">
    <source>
        <dbReference type="ARBA" id="ARBA00022763"/>
    </source>
</evidence>
<dbReference type="HAMAP" id="MF_00096">
    <property type="entry name" value="MutS"/>
    <property type="match status" value="1"/>
</dbReference>
<dbReference type="Pfam" id="PF05192">
    <property type="entry name" value="MutS_III"/>
    <property type="match status" value="1"/>
</dbReference>
<evidence type="ECO:0000313" key="12">
    <source>
        <dbReference type="EMBL" id="GAA3943606.1"/>
    </source>
</evidence>
<keyword evidence="3 9" id="KW-0547">Nucleotide-binding</keyword>
<keyword evidence="6 9" id="KW-0238">DNA-binding</keyword>
<keyword evidence="13" id="KW-1185">Reference proteome</keyword>
<comment type="similarity">
    <text evidence="1 9 10">Belongs to the DNA mismatch repair MutS family.</text>
</comment>
<dbReference type="RefSeq" id="WP_345115088.1">
    <property type="nucleotide sequence ID" value="NZ_BAABDH010000079.1"/>
</dbReference>
<dbReference type="Gene3D" id="3.40.50.300">
    <property type="entry name" value="P-loop containing nucleotide triphosphate hydrolases"/>
    <property type="match status" value="1"/>
</dbReference>
<dbReference type="Proteomes" id="UP001499909">
    <property type="component" value="Unassembled WGS sequence"/>
</dbReference>
<evidence type="ECO:0000256" key="5">
    <source>
        <dbReference type="ARBA" id="ARBA00022840"/>
    </source>
</evidence>
<dbReference type="InterPro" id="IPR027417">
    <property type="entry name" value="P-loop_NTPase"/>
</dbReference>
<dbReference type="InterPro" id="IPR005748">
    <property type="entry name" value="DNA_mismatch_repair_MutS"/>
</dbReference>
<dbReference type="InterPro" id="IPR017261">
    <property type="entry name" value="DNA_mismatch_repair_MutS/MSH"/>
</dbReference>
<dbReference type="InterPro" id="IPR036678">
    <property type="entry name" value="MutS_con_dom_sf"/>
</dbReference>
<dbReference type="SMART" id="SM00534">
    <property type="entry name" value="MUTSac"/>
    <property type="match status" value="1"/>
</dbReference>
<comment type="function">
    <text evidence="8 9">This protein is involved in the repair of mismatches in DNA. It is possible that it carries out the mismatch recognition step. This protein has a weak ATPase activity.</text>
</comment>
<dbReference type="Pfam" id="PF05188">
    <property type="entry name" value="MutS_II"/>
    <property type="match status" value="1"/>
</dbReference>
<dbReference type="SMART" id="SM00533">
    <property type="entry name" value="MUTSd"/>
    <property type="match status" value="1"/>
</dbReference>
<dbReference type="SUPFAM" id="SSF48334">
    <property type="entry name" value="DNA repair protein MutS, domain III"/>
    <property type="match status" value="1"/>
</dbReference>
<dbReference type="SUPFAM" id="SSF52540">
    <property type="entry name" value="P-loop containing nucleoside triphosphate hydrolases"/>
    <property type="match status" value="1"/>
</dbReference>
<dbReference type="PANTHER" id="PTHR11361:SF34">
    <property type="entry name" value="DNA MISMATCH REPAIR PROTEIN MSH1, MITOCHONDRIAL"/>
    <property type="match status" value="1"/>
</dbReference>
<evidence type="ECO:0000256" key="8">
    <source>
        <dbReference type="ARBA" id="ARBA00024647"/>
    </source>
</evidence>
<evidence type="ECO:0000313" key="13">
    <source>
        <dbReference type="Proteomes" id="UP001499909"/>
    </source>
</evidence>
<dbReference type="NCBIfam" id="TIGR01070">
    <property type="entry name" value="mutS1"/>
    <property type="match status" value="1"/>
</dbReference>
<dbReference type="PIRSF" id="PIRSF037677">
    <property type="entry name" value="DNA_mis_repair_Msh6"/>
    <property type="match status" value="1"/>
</dbReference>
<evidence type="ECO:0000256" key="6">
    <source>
        <dbReference type="ARBA" id="ARBA00023125"/>
    </source>
</evidence>
<dbReference type="NCBIfam" id="NF003810">
    <property type="entry name" value="PRK05399.1"/>
    <property type="match status" value="1"/>
</dbReference>